<keyword evidence="11" id="KW-0460">Magnesium</keyword>
<accession>A0A0G1YV92</accession>
<evidence type="ECO:0000256" key="7">
    <source>
        <dbReference type="PIRNR" id="PIRNR004682"/>
    </source>
</evidence>
<dbReference type="NCBIfam" id="TIGR01662">
    <property type="entry name" value="HAD-SF-IIIA"/>
    <property type="match status" value="1"/>
</dbReference>
<dbReference type="AlphaFoldDB" id="A0A0G1YV92"/>
<protein>
    <recommendedName>
        <fullName evidence="6 7">D,D-heptose 1,7-bisphosphate phosphatase</fullName>
        <ecNumber evidence="7">3.1.3.-</ecNumber>
    </recommendedName>
</protein>
<reference evidence="12 13" key="1">
    <citation type="journal article" date="2015" name="Nature">
        <title>rRNA introns, odd ribosomes, and small enigmatic genomes across a large radiation of phyla.</title>
        <authorList>
            <person name="Brown C.T."/>
            <person name="Hug L.A."/>
            <person name="Thomas B.C."/>
            <person name="Sharon I."/>
            <person name="Castelle C.J."/>
            <person name="Singh A."/>
            <person name="Wilkins M.J."/>
            <person name="Williams K.H."/>
            <person name="Banfield J.F."/>
        </authorList>
    </citation>
    <scope>NUCLEOTIDE SEQUENCE [LARGE SCALE GENOMIC DNA]</scope>
</reference>
<keyword evidence="3 11" id="KW-0479">Metal-binding</keyword>
<dbReference type="InterPro" id="IPR006549">
    <property type="entry name" value="HAD-SF_hydro_IIIA"/>
</dbReference>
<feature type="binding site" evidence="11">
    <location>
        <position position="104"/>
    </location>
    <ligand>
        <name>Zn(2+)</name>
        <dbReference type="ChEBI" id="CHEBI:29105"/>
    </ligand>
</feature>
<evidence type="ECO:0000256" key="11">
    <source>
        <dbReference type="PIRSR" id="PIRSR004682-4"/>
    </source>
</evidence>
<dbReference type="SUPFAM" id="SSF56784">
    <property type="entry name" value="HAD-like"/>
    <property type="match status" value="1"/>
</dbReference>
<evidence type="ECO:0000256" key="6">
    <source>
        <dbReference type="ARBA" id="ARBA00031828"/>
    </source>
</evidence>
<organism evidence="12 13">
    <name type="scientific">Candidatus Kaiserbacteria bacterium GW2011_GWA2_58_9</name>
    <dbReference type="NCBI Taxonomy" id="1618672"/>
    <lineage>
        <taxon>Bacteria</taxon>
        <taxon>Candidatus Kaiseribacteriota</taxon>
    </lineage>
</organism>
<dbReference type="CDD" id="cd07503">
    <property type="entry name" value="HAD_HisB-N"/>
    <property type="match status" value="1"/>
</dbReference>
<evidence type="ECO:0000256" key="8">
    <source>
        <dbReference type="PIRSR" id="PIRSR004682-1"/>
    </source>
</evidence>
<feature type="site" description="Stabilizes the phosphoryl group" evidence="10">
    <location>
        <position position="106"/>
    </location>
</feature>
<feature type="binding site" evidence="11">
    <location>
        <position position="90"/>
    </location>
    <ligand>
        <name>Zn(2+)</name>
        <dbReference type="ChEBI" id="CHEBI:29105"/>
    </ligand>
</feature>
<evidence type="ECO:0000256" key="1">
    <source>
        <dbReference type="ARBA" id="ARBA00004496"/>
    </source>
</evidence>
<dbReference type="EMBL" id="LCSD01000019">
    <property type="protein sequence ID" value="KKW47161.1"/>
    <property type="molecule type" value="Genomic_DNA"/>
</dbReference>
<evidence type="ECO:0000256" key="2">
    <source>
        <dbReference type="ARBA" id="ARBA00022490"/>
    </source>
</evidence>
<dbReference type="Pfam" id="PF13242">
    <property type="entry name" value="Hydrolase_like"/>
    <property type="match status" value="1"/>
</dbReference>
<dbReference type="GO" id="GO:0016791">
    <property type="term" value="F:phosphatase activity"/>
    <property type="evidence" value="ECO:0007669"/>
    <property type="project" value="InterPro"/>
</dbReference>
<feature type="binding site" evidence="9">
    <location>
        <begin position="7"/>
        <end position="9"/>
    </location>
    <ligand>
        <name>substrate</name>
    </ligand>
</feature>
<feature type="site" description="Contributes to substrate recognition" evidence="10">
    <location>
        <position position="105"/>
    </location>
</feature>
<sequence length="194" mass="21326">MDAIFLDRDGVLNEEIGYASDPKDLRLITGATAAIRVFNERSIPVVVVSNQSGIARGYHTETDTKRFNAALSKALQKEGAYVDGWYYCPHHPDGKGEYAKVCDCRKPMPGLLRRAADEMSLDLSRSVVIGDKASDIAAGIAVGCQTVLVLTGHGANEWAVWREDFQPSHVAPDLARATEWLLAKWRRICRPIGS</sequence>
<comment type="cofactor">
    <cofactor evidence="11">
        <name>Mg(2+)</name>
        <dbReference type="ChEBI" id="CHEBI:18420"/>
    </cofactor>
</comment>
<feature type="binding site" evidence="11">
    <location>
        <position position="132"/>
    </location>
    <ligand>
        <name>Mg(2+)</name>
        <dbReference type="ChEBI" id="CHEBI:18420"/>
    </ligand>
</feature>
<feature type="binding site" evidence="11">
    <location>
        <position position="9"/>
    </location>
    <ligand>
        <name>Mg(2+)</name>
        <dbReference type="ChEBI" id="CHEBI:18420"/>
    </ligand>
</feature>
<dbReference type="InterPro" id="IPR036412">
    <property type="entry name" value="HAD-like_sf"/>
</dbReference>
<dbReference type="PANTHER" id="PTHR42891">
    <property type="entry name" value="D-GLYCERO-BETA-D-MANNO-HEPTOSE-1,7-BISPHOSPHATE 7-PHOSPHATASE"/>
    <property type="match status" value="1"/>
</dbReference>
<dbReference type="InterPro" id="IPR023214">
    <property type="entry name" value="HAD_sf"/>
</dbReference>
<dbReference type="Proteomes" id="UP000034789">
    <property type="component" value="Unassembled WGS sequence"/>
</dbReference>
<feature type="site" description="Stabilizes the phosphoryl group" evidence="10">
    <location>
        <position position="49"/>
    </location>
</feature>
<keyword evidence="5 7" id="KW-0119">Carbohydrate metabolism</keyword>
<feature type="binding site" evidence="11">
    <location>
        <position position="131"/>
    </location>
    <ligand>
        <name>Mg(2+)</name>
        <dbReference type="ChEBI" id="CHEBI:18420"/>
    </ligand>
</feature>
<feature type="binding site" evidence="11">
    <location>
        <position position="88"/>
    </location>
    <ligand>
        <name>Zn(2+)</name>
        <dbReference type="ChEBI" id="CHEBI:29105"/>
    </ligand>
</feature>
<comment type="similarity">
    <text evidence="7">Belongs to the gmhB family.</text>
</comment>
<feature type="binding site" evidence="9">
    <location>
        <begin position="105"/>
        <end position="106"/>
    </location>
    <ligand>
        <name>substrate</name>
    </ligand>
</feature>
<dbReference type="GO" id="GO:0046872">
    <property type="term" value="F:metal ion binding"/>
    <property type="evidence" value="ECO:0007669"/>
    <property type="project" value="UniProtKB-KW"/>
</dbReference>
<feature type="active site" description="Nucleophile" evidence="8">
    <location>
        <position position="7"/>
    </location>
</feature>
<dbReference type="PANTHER" id="PTHR42891:SF1">
    <property type="entry name" value="D-GLYCERO-BETA-D-MANNO-HEPTOSE-1,7-BISPHOSPHATE 7-PHOSPHATASE"/>
    <property type="match status" value="1"/>
</dbReference>
<feature type="active site" description="Proton donor" evidence="8">
    <location>
        <position position="9"/>
    </location>
</feature>
<evidence type="ECO:0000256" key="9">
    <source>
        <dbReference type="PIRSR" id="PIRSR004682-2"/>
    </source>
</evidence>
<comment type="cofactor">
    <cofactor evidence="11">
        <name>Zn(2+)</name>
        <dbReference type="ChEBI" id="CHEBI:29105"/>
    </cofactor>
</comment>
<comment type="caution">
    <text evidence="12">The sequence shown here is derived from an EMBL/GenBank/DDBJ whole genome shotgun (WGS) entry which is preliminary data.</text>
</comment>
<dbReference type="NCBIfam" id="TIGR01656">
    <property type="entry name" value="Histidinol-ppas"/>
    <property type="match status" value="1"/>
</dbReference>
<feature type="binding site" evidence="9">
    <location>
        <begin position="49"/>
        <end position="52"/>
    </location>
    <ligand>
        <name>substrate</name>
    </ligand>
</feature>
<gene>
    <name evidence="12" type="ORF">UY98_C0019G0005</name>
</gene>
<dbReference type="InterPro" id="IPR004446">
    <property type="entry name" value="Heptose_bisP_phosphatase"/>
</dbReference>
<dbReference type="Gene3D" id="3.40.50.1000">
    <property type="entry name" value="HAD superfamily/HAD-like"/>
    <property type="match status" value="1"/>
</dbReference>
<evidence type="ECO:0000256" key="5">
    <source>
        <dbReference type="ARBA" id="ARBA00023277"/>
    </source>
</evidence>
<evidence type="ECO:0000256" key="10">
    <source>
        <dbReference type="PIRSR" id="PIRSR004682-3"/>
    </source>
</evidence>
<dbReference type="PIRSF" id="PIRSF004682">
    <property type="entry name" value="GmhB"/>
    <property type="match status" value="1"/>
</dbReference>
<evidence type="ECO:0000256" key="4">
    <source>
        <dbReference type="ARBA" id="ARBA00022801"/>
    </source>
</evidence>
<dbReference type="EC" id="3.1.3.-" evidence="7"/>
<evidence type="ECO:0000313" key="13">
    <source>
        <dbReference type="Proteomes" id="UP000034789"/>
    </source>
</evidence>
<evidence type="ECO:0000313" key="12">
    <source>
        <dbReference type="EMBL" id="KKW47161.1"/>
    </source>
</evidence>
<feature type="binding site" evidence="9">
    <location>
        <position position="132"/>
    </location>
    <ligand>
        <name>substrate</name>
    </ligand>
</feature>
<feature type="binding site" evidence="11">
    <location>
        <position position="7"/>
    </location>
    <ligand>
        <name>Mg(2+)</name>
        <dbReference type="ChEBI" id="CHEBI:18420"/>
    </ligand>
</feature>
<keyword evidence="11" id="KW-0862">Zinc</keyword>
<feature type="binding site" evidence="11">
    <location>
        <position position="102"/>
    </location>
    <ligand>
        <name>Zn(2+)</name>
        <dbReference type="ChEBI" id="CHEBI:29105"/>
    </ligand>
</feature>
<keyword evidence="4 7" id="KW-0378">Hydrolase</keyword>
<comment type="subcellular location">
    <subcellularLocation>
        <location evidence="1 7">Cytoplasm</location>
    </subcellularLocation>
</comment>
<dbReference type="GO" id="GO:0005737">
    <property type="term" value="C:cytoplasm"/>
    <property type="evidence" value="ECO:0007669"/>
    <property type="project" value="UniProtKB-SubCell"/>
</dbReference>
<dbReference type="GO" id="GO:0005975">
    <property type="term" value="P:carbohydrate metabolic process"/>
    <property type="evidence" value="ECO:0007669"/>
    <property type="project" value="InterPro"/>
</dbReference>
<proteinExistence type="inferred from homology"/>
<dbReference type="NCBIfam" id="TIGR00213">
    <property type="entry name" value="GmhB_yaeD"/>
    <property type="match status" value="1"/>
</dbReference>
<evidence type="ECO:0000256" key="3">
    <source>
        <dbReference type="ARBA" id="ARBA00022723"/>
    </source>
</evidence>
<name>A0A0G1YV92_9BACT</name>
<feature type="binding site" evidence="9">
    <location>
        <begin position="15"/>
        <end position="18"/>
    </location>
    <ligand>
        <name>substrate</name>
    </ligand>
</feature>
<dbReference type="InterPro" id="IPR006543">
    <property type="entry name" value="Histidinol-phos"/>
</dbReference>
<keyword evidence="2 7" id="KW-0963">Cytoplasm</keyword>